<dbReference type="InterPro" id="IPR054612">
    <property type="entry name" value="Phage_capsid-like_C"/>
</dbReference>
<evidence type="ECO:0000313" key="4">
    <source>
        <dbReference type="Proteomes" id="UP001596302"/>
    </source>
</evidence>
<dbReference type="InterPro" id="IPR024455">
    <property type="entry name" value="Phage_capsid"/>
</dbReference>
<dbReference type="RefSeq" id="WP_379583719.1">
    <property type="nucleotide sequence ID" value="NZ_JBHSQW010000012.1"/>
</dbReference>
<dbReference type="SUPFAM" id="SSF56563">
    <property type="entry name" value="Major capsid protein gp5"/>
    <property type="match status" value="1"/>
</dbReference>
<gene>
    <name evidence="3" type="ORF">ACFQE5_06045</name>
</gene>
<sequence length="306" mass="32320">MPYSSLVDRSGAAGDVPDQIAEQITGVINEQSTAMQLGRRVPVSTRDSRMPVLTSVPDAYWVDGDTGLKSTSAAAWENQQLTAEEIAVIVPVPDPVLEDSEFDLWAALRPLIGRAFARRLDRAVLFGEEAPMSWGPGLVQRATTATQTVVNDPADPAASILEAAEQVAVAAERAPTAAVVRPGWQYTAARLRTGEVVANPVGAGPFPLALAGLPLAPNPVYWAPAAAEAIVADWDSVLIGARQDIRFEIFNTGVIQDDTGKIVYNLLQQDMSAMRVTARFGYLLATPATATGVAAVPVSVVTPPAP</sequence>
<dbReference type="NCBIfam" id="TIGR01554">
    <property type="entry name" value="major_cap_HK97"/>
    <property type="match status" value="1"/>
</dbReference>
<evidence type="ECO:0000259" key="2">
    <source>
        <dbReference type="Pfam" id="PF05065"/>
    </source>
</evidence>
<comment type="caution">
    <text evidence="3">The sequence shown here is derived from an EMBL/GenBank/DDBJ whole genome shotgun (WGS) entry which is preliminary data.</text>
</comment>
<reference evidence="4" key="1">
    <citation type="journal article" date="2019" name="Int. J. Syst. Evol. Microbiol.">
        <title>The Global Catalogue of Microorganisms (GCM) 10K type strain sequencing project: providing services to taxonomists for standard genome sequencing and annotation.</title>
        <authorList>
            <consortium name="The Broad Institute Genomics Platform"/>
            <consortium name="The Broad Institute Genome Sequencing Center for Infectious Disease"/>
            <person name="Wu L."/>
            <person name="Ma J."/>
        </authorList>
    </citation>
    <scope>NUCLEOTIDE SEQUENCE [LARGE SCALE GENOMIC DNA]</scope>
    <source>
        <strain evidence="4">CCM 8391</strain>
    </source>
</reference>
<comment type="subcellular location">
    <subcellularLocation>
        <location evidence="1">Virion</location>
    </subcellularLocation>
</comment>
<dbReference type="Pfam" id="PF05065">
    <property type="entry name" value="Phage_capsid"/>
    <property type="match status" value="1"/>
</dbReference>
<evidence type="ECO:0000313" key="3">
    <source>
        <dbReference type="EMBL" id="MFC5993773.1"/>
    </source>
</evidence>
<proteinExistence type="predicted"/>
<dbReference type="Gene3D" id="3.30.2400.10">
    <property type="entry name" value="Major capsid protein gp5"/>
    <property type="match status" value="1"/>
</dbReference>
<dbReference type="EMBL" id="JBHSQW010000012">
    <property type="protein sequence ID" value="MFC5993773.1"/>
    <property type="molecule type" value="Genomic_DNA"/>
</dbReference>
<dbReference type="Gene3D" id="3.30.2320.10">
    <property type="entry name" value="hypothetical protein PF0899 domain"/>
    <property type="match status" value="1"/>
</dbReference>
<feature type="domain" description="Phage capsid-like C-terminal" evidence="2">
    <location>
        <begin position="16"/>
        <end position="287"/>
    </location>
</feature>
<dbReference type="Proteomes" id="UP001596302">
    <property type="component" value="Unassembled WGS sequence"/>
</dbReference>
<organism evidence="3 4">
    <name type="scientific">Pseudonocardia hispaniensis</name>
    <dbReference type="NCBI Taxonomy" id="904933"/>
    <lineage>
        <taxon>Bacteria</taxon>
        <taxon>Bacillati</taxon>
        <taxon>Actinomycetota</taxon>
        <taxon>Actinomycetes</taxon>
        <taxon>Pseudonocardiales</taxon>
        <taxon>Pseudonocardiaceae</taxon>
        <taxon>Pseudonocardia</taxon>
    </lineage>
</organism>
<protein>
    <submittedName>
        <fullName evidence="3">Phage major capsid protein</fullName>
    </submittedName>
</protein>
<name>A0ABW1IZ76_9PSEU</name>
<accession>A0ABW1IZ76</accession>
<evidence type="ECO:0000256" key="1">
    <source>
        <dbReference type="ARBA" id="ARBA00004328"/>
    </source>
</evidence>
<keyword evidence="4" id="KW-1185">Reference proteome</keyword>